<dbReference type="Proteomes" id="UP000265800">
    <property type="component" value="Unassembled WGS sequence"/>
</dbReference>
<organism evidence="3 4">
    <name type="scientific">Meiothermus luteus</name>
    <dbReference type="NCBI Taxonomy" id="2026184"/>
    <lineage>
        <taxon>Bacteria</taxon>
        <taxon>Thermotogati</taxon>
        <taxon>Deinococcota</taxon>
        <taxon>Deinococci</taxon>
        <taxon>Thermales</taxon>
        <taxon>Thermaceae</taxon>
        <taxon>Meiothermus</taxon>
    </lineage>
</organism>
<dbReference type="EMBL" id="QWKZ01000024">
    <property type="protein sequence ID" value="RIH87212.1"/>
    <property type="molecule type" value="Genomic_DNA"/>
</dbReference>
<comment type="caution">
    <text evidence="3">The sequence shown here is derived from an EMBL/GenBank/DDBJ whole genome shotgun (WGS) entry which is preliminary data.</text>
</comment>
<keyword evidence="1" id="KW-0732">Signal</keyword>
<evidence type="ECO:0000313" key="4">
    <source>
        <dbReference type="Proteomes" id="UP000265800"/>
    </source>
</evidence>
<sequence length="296" mass="31131">MRQLVVLLWTALLLAQAQPLRLVDATGQEIAVASTERIVSLDMTSTEILFALGAGPKVVARDGSSVYPPEAQKLPVVGLMAFPYVVDNILAQNPTVVVGKVGLKPDDLAAQLKARGVPYVQVPAEPGVEPTKARIRLLAKLVGQVERGEALVAALERDLAQLKPSSAVLRGVFMYMRGPSMVFICGRSSNTAGLIELVGAKNAADWDECRPSSPELLAQLNPDFVVVLQSGLGSVGGLEGFLRLPGVAQTQAGQAHRVIAVADGLSAAGGPRLGKAAQALHRAIFEHSGFVEVNEP</sequence>
<dbReference type="AlphaFoldDB" id="A0A399EXH3"/>
<dbReference type="RefSeq" id="WP_119359689.1">
    <property type="nucleotide sequence ID" value="NZ_QWKZ01000024.1"/>
</dbReference>
<protein>
    <submittedName>
        <fullName evidence="3">Hemin-binding periplasmic protein HmuT</fullName>
    </submittedName>
</protein>
<dbReference type="InterPro" id="IPR002491">
    <property type="entry name" value="ABC_transptr_periplasmic_BD"/>
</dbReference>
<evidence type="ECO:0000259" key="2">
    <source>
        <dbReference type="PROSITE" id="PS50983"/>
    </source>
</evidence>
<proteinExistence type="predicted"/>
<dbReference type="SUPFAM" id="SSF53807">
    <property type="entry name" value="Helical backbone' metal receptor"/>
    <property type="match status" value="1"/>
</dbReference>
<gene>
    <name evidence="3" type="primary">hmuT_3</name>
    <name evidence="3" type="ORF">Mlute_01027</name>
</gene>
<accession>A0A399EXH3</accession>
<feature type="domain" description="Fe/B12 periplasmic-binding" evidence="2">
    <location>
        <begin position="37"/>
        <end position="288"/>
    </location>
</feature>
<keyword evidence="4" id="KW-1185">Reference proteome</keyword>
<evidence type="ECO:0000256" key="1">
    <source>
        <dbReference type="SAM" id="SignalP"/>
    </source>
</evidence>
<dbReference type="PANTHER" id="PTHR30535:SF4">
    <property type="entry name" value="HEMIN-BINDING PERIPLASMIC PROTEIN HMUT"/>
    <property type="match status" value="1"/>
</dbReference>
<evidence type="ECO:0000313" key="3">
    <source>
        <dbReference type="EMBL" id="RIH87212.1"/>
    </source>
</evidence>
<dbReference type="OrthoDB" id="9797736at2"/>
<feature type="chain" id="PRO_5017229857" evidence="1">
    <location>
        <begin position="18"/>
        <end position="296"/>
    </location>
</feature>
<reference evidence="3 4" key="1">
    <citation type="submission" date="2018-08" db="EMBL/GenBank/DDBJ databases">
        <title>Meiothermus luteus KCTC 52599 genome sequencing project.</title>
        <authorList>
            <person name="Da Costa M.S."/>
            <person name="Albuquerque L."/>
            <person name="Raposo P."/>
            <person name="Froufe H.J.C."/>
            <person name="Barroso C.S."/>
            <person name="Egas C."/>
        </authorList>
    </citation>
    <scope>NUCLEOTIDE SEQUENCE [LARGE SCALE GENOMIC DNA]</scope>
    <source>
        <strain evidence="3 4">KCTC 52599</strain>
    </source>
</reference>
<dbReference type="PANTHER" id="PTHR30535">
    <property type="entry name" value="VITAMIN B12-BINDING PROTEIN"/>
    <property type="match status" value="1"/>
</dbReference>
<dbReference type="PROSITE" id="PS50983">
    <property type="entry name" value="FE_B12_PBP"/>
    <property type="match status" value="1"/>
</dbReference>
<dbReference type="Gene3D" id="3.40.50.1980">
    <property type="entry name" value="Nitrogenase molybdenum iron protein domain"/>
    <property type="match status" value="2"/>
</dbReference>
<name>A0A399EXH3_9DEIN</name>
<feature type="signal peptide" evidence="1">
    <location>
        <begin position="1"/>
        <end position="17"/>
    </location>
</feature>
<dbReference type="Pfam" id="PF01497">
    <property type="entry name" value="Peripla_BP_2"/>
    <property type="match status" value="1"/>
</dbReference>
<dbReference type="InterPro" id="IPR050902">
    <property type="entry name" value="ABC_Transporter_SBP"/>
</dbReference>